<feature type="region of interest" description="Disordered" evidence="8">
    <location>
        <begin position="1"/>
        <end position="24"/>
    </location>
</feature>
<evidence type="ECO:0000256" key="1">
    <source>
        <dbReference type="ARBA" id="ARBA00004236"/>
    </source>
</evidence>
<evidence type="ECO:0000259" key="10">
    <source>
        <dbReference type="Pfam" id="PF25876"/>
    </source>
</evidence>
<comment type="caution">
    <text evidence="14">The sequence shown here is derived from an EMBL/GenBank/DDBJ whole genome shotgun (WGS) entry which is preliminary data.</text>
</comment>
<proteinExistence type="inferred from homology"/>
<dbReference type="InterPro" id="IPR006143">
    <property type="entry name" value="RND_pump_MFP"/>
</dbReference>
<protein>
    <submittedName>
        <fullName evidence="14">Multidrug resistance protein MdtA</fullName>
    </submittedName>
</protein>
<dbReference type="Gene3D" id="2.40.50.100">
    <property type="match status" value="1"/>
</dbReference>
<feature type="compositionally biased region" description="Low complexity" evidence="8">
    <location>
        <begin position="433"/>
        <end position="442"/>
    </location>
</feature>
<dbReference type="PANTHER" id="PTHR30469:SF12">
    <property type="entry name" value="MULTIDRUG RESISTANCE PROTEIN MDTA"/>
    <property type="match status" value="1"/>
</dbReference>
<dbReference type="NCBIfam" id="TIGR01730">
    <property type="entry name" value="RND_mfp"/>
    <property type="match status" value="1"/>
</dbReference>
<dbReference type="GO" id="GO:0015562">
    <property type="term" value="F:efflux transmembrane transporter activity"/>
    <property type="evidence" value="ECO:0007669"/>
    <property type="project" value="TreeGrafter"/>
</dbReference>
<evidence type="ECO:0000313" key="14">
    <source>
        <dbReference type="EMBL" id="VCU07554.1"/>
    </source>
</evidence>
<feature type="domain" description="Multidrug resistance protein MdtA-like alpha-helical hairpin" evidence="10">
    <location>
        <begin position="148"/>
        <end position="218"/>
    </location>
</feature>
<dbReference type="RefSeq" id="WP_371851662.1">
    <property type="nucleotide sequence ID" value="NZ_UWOC01000037.1"/>
</dbReference>
<name>A0A3S4CF63_9BRAD</name>
<dbReference type="Gene3D" id="2.40.30.170">
    <property type="match status" value="1"/>
</dbReference>
<evidence type="ECO:0000259" key="12">
    <source>
        <dbReference type="Pfam" id="PF25944"/>
    </source>
</evidence>
<feature type="compositionally biased region" description="Low complexity" evidence="8">
    <location>
        <begin position="449"/>
        <end position="479"/>
    </location>
</feature>
<feature type="domain" description="Multidrug resistance protein MdtA-like beta-barrel" evidence="12">
    <location>
        <begin position="255"/>
        <end position="338"/>
    </location>
</feature>
<feature type="domain" description="Multidrug resistance protein MdtA-like barrel-sandwich hybrid" evidence="11">
    <location>
        <begin position="108"/>
        <end position="251"/>
    </location>
</feature>
<dbReference type="SUPFAM" id="SSF111369">
    <property type="entry name" value="HlyD-like secretion proteins"/>
    <property type="match status" value="1"/>
</dbReference>
<dbReference type="Gene3D" id="1.10.287.470">
    <property type="entry name" value="Helix hairpin bin"/>
    <property type="match status" value="1"/>
</dbReference>
<evidence type="ECO:0000256" key="8">
    <source>
        <dbReference type="SAM" id="MobiDB-lite"/>
    </source>
</evidence>
<dbReference type="FunFam" id="2.40.420.20:FF:000001">
    <property type="entry name" value="Efflux RND transporter periplasmic adaptor subunit"/>
    <property type="match status" value="1"/>
</dbReference>
<feature type="coiled-coil region" evidence="7">
    <location>
        <begin position="149"/>
        <end position="214"/>
    </location>
</feature>
<dbReference type="PANTHER" id="PTHR30469">
    <property type="entry name" value="MULTIDRUG RESISTANCE PROTEIN MDTA"/>
    <property type="match status" value="1"/>
</dbReference>
<dbReference type="GO" id="GO:1990281">
    <property type="term" value="C:efflux pump complex"/>
    <property type="evidence" value="ECO:0007669"/>
    <property type="project" value="TreeGrafter"/>
</dbReference>
<keyword evidence="4" id="KW-1003">Cell membrane</keyword>
<evidence type="ECO:0000256" key="5">
    <source>
        <dbReference type="ARBA" id="ARBA00022519"/>
    </source>
</evidence>
<evidence type="ECO:0000256" key="7">
    <source>
        <dbReference type="SAM" id="Coils"/>
    </source>
</evidence>
<reference evidence="15" key="1">
    <citation type="submission" date="2018-10" db="EMBL/GenBank/DDBJ databases">
        <authorList>
            <person name="Peiro R."/>
            <person name="Begona"/>
            <person name="Cbmso G."/>
            <person name="Lopez M."/>
            <person name="Gonzalez S."/>
            <person name="Sacristan E."/>
            <person name="Castillo E."/>
        </authorList>
    </citation>
    <scope>NUCLEOTIDE SEQUENCE [LARGE SCALE GENOMIC DNA]</scope>
</reference>
<feature type="region of interest" description="Disordered" evidence="8">
    <location>
        <begin position="407"/>
        <end position="501"/>
    </location>
</feature>
<dbReference type="Pfam" id="PF25944">
    <property type="entry name" value="Beta-barrel_RND"/>
    <property type="match status" value="1"/>
</dbReference>
<keyword evidence="7" id="KW-0175">Coiled coil</keyword>
<keyword evidence="5" id="KW-0997">Cell inner membrane</keyword>
<comment type="similarity">
    <text evidence="2">Belongs to the membrane fusion protein (MFP) (TC 8.A.1) family.</text>
</comment>
<feature type="domain" description="Multidrug resistance protein MdtA-like C-terminal permuted SH3" evidence="13">
    <location>
        <begin position="342"/>
        <end position="400"/>
    </location>
</feature>
<dbReference type="AlphaFoldDB" id="A0A3S4CF63"/>
<comment type="subcellular location">
    <subcellularLocation>
        <location evidence="1">Cell membrane</location>
    </subcellularLocation>
</comment>
<dbReference type="InterPro" id="IPR058625">
    <property type="entry name" value="MdtA-like_BSH"/>
</dbReference>
<evidence type="ECO:0000256" key="9">
    <source>
        <dbReference type="SAM" id="Phobius"/>
    </source>
</evidence>
<dbReference type="Pfam" id="PF25876">
    <property type="entry name" value="HH_MFP_RND"/>
    <property type="match status" value="1"/>
</dbReference>
<keyword evidence="6 9" id="KW-0472">Membrane</keyword>
<keyword evidence="3" id="KW-0813">Transport</keyword>
<sequence length="501" mass="51711">MISGPEQRADTTAETPSPSERPRRPLRRILGYAVTLAVMGGITWLIISQSGYRPGGDGAGPGGPPGMMRGGGGGRLGRDQPVPVLAVAAKAADVPVYYDGVGTTRALNTVTVRPQVDGRLLRLNFKEGEDVEKGFVVAEIDPTIYQAQYDQAVAKKAQDEAQLANARLDLERYVRLAQTNAATKQQADTQRATVAQLEAQVKADQAAIDNAKAYLDYTKVVAPISGRTGIRLVDVGNLVKAADTTGIVVITQIRPISVIFTLPQQQLAAVVKAADEGRLPVLALGTDRRGTLDRGVLQVIDNQVDPTTGTVRLRAEFPNADLQLWPGQFVSVKLLVDTLEKVVTVPTAAVQRGPNGTFVYVVREGDTVALRPVTVTQQDDTTAVIASGVAAGDRVVTTGFSQLADGKRVTLSSGDPAAPGGAPPAGERRRRPSGAAPQADAPAAPPTAAPSGAASPSATPPGAASPPAAGSTGAAAAEGEPPPAASPRRRSEGAGGGSAVR</sequence>
<gene>
    <name evidence="14" type="primary">mdtA_3</name>
    <name evidence="14" type="ORF">RHODGE_RHODGE_00642</name>
</gene>
<dbReference type="EMBL" id="UWOC01000037">
    <property type="protein sequence ID" value="VCU07554.1"/>
    <property type="molecule type" value="Genomic_DNA"/>
</dbReference>
<evidence type="ECO:0000259" key="11">
    <source>
        <dbReference type="Pfam" id="PF25917"/>
    </source>
</evidence>
<accession>A0A3S4CF63</accession>
<keyword evidence="9" id="KW-1133">Transmembrane helix</keyword>
<evidence type="ECO:0000256" key="2">
    <source>
        <dbReference type="ARBA" id="ARBA00009477"/>
    </source>
</evidence>
<evidence type="ECO:0000256" key="4">
    <source>
        <dbReference type="ARBA" id="ARBA00022475"/>
    </source>
</evidence>
<dbReference type="Pfam" id="PF25917">
    <property type="entry name" value="BSH_RND"/>
    <property type="match status" value="1"/>
</dbReference>
<evidence type="ECO:0000256" key="6">
    <source>
        <dbReference type="ARBA" id="ARBA00023136"/>
    </source>
</evidence>
<dbReference type="InterPro" id="IPR058624">
    <property type="entry name" value="MdtA-like_HH"/>
</dbReference>
<evidence type="ECO:0000259" key="13">
    <source>
        <dbReference type="Pfam" id="PF25967"/>
    </source>
</evidence>
<keyword evidence="15" id="KW-1185">Reference proteome</keyword>
<dbReference type="InterPro" id="IPR058627">
    <property type="entry name" value="MdtA-like_C"/>
</dbReference>
<keyword evidence="9" id="KW-0812">Transmembrane</keyword>
<dbReference type="Pfam" id="PF25967">
    <property type="entry name" value="RND-MFP_C"/>
    <property type="match status" value="1"/>
</dbReference>
<feature type="transmembrane region" description="Helical" evidence="9">
    <location>
        <begin position="29"/>
        <end position="47"/>
    </location>
</feature>
<dbReference type="Proteomes" id="UP000289200">
    <property type="component" value="Unassembled WGS sequence"/>
</dbReference>
<organism evidence="14 15">
    <name type="scientific">Rhodoplanes serenus</name>
    <dbReference type="NCBI Taxonomy" id="200615"/>
    <lineage>
        <taxon>Bacteria</taxon>
        <taxon>Pseudomonadati</taxon>
        <taxon>Pseudomonadota</taxon>
        <taxon>Alphaproteobacteria</taxon>
        <taxon>Hyphomicrobiales</taxon>
        <taxon>Nitrobacteraceae</taxon>
        <taxon>Rhodoplanes</taxon>
    </lineage>
</organism>
<evidence type="ECO:0000313" key="15">
    <source>
        <dbReference type="Proteomes" id="UP000289200"/>
    </source>
</evidence>
<dbReference type="GO" id="GO:0030313">
    <property type="term" value="C:cell envelope"/>
    <property type="evidence" value="ECO:0007669"/>
    <property type="project" value="UniProtKB-SubCell"/>
</dbReference>
<dbReference type="Gene3D" id="2.40.420.20">
    <property type="match status" value="1"/>
</dbReference>
<dbReference type="InterPro" id="IPR058626">
    <property type="entry name" value="MdtA-like_b-barrel"/>
</dbReference>
<evidence type="ECO:0000256" key="3">
    <source>
        <dbReference type="ARBA" id="ARBA00022448"/>
    </source>
</evidence>